<keyword evidence="7" id="KW-1185">Reference proteome</keyword>
<name>A0A5S9NB87_9GAMM</name>
<evidence type="ECO:0000313" key="5">
    <source>
        <dbReference type="EMBL" id="CAA0078747.1"/>
    </source>
</evidence>
<dbReference type="InterPro" id="IPR043128">
    <property type="entry name" value="Rev_trsase/Diguanyl_cyclase"/>
</dbReference>
<dbReference type="PROSITE" id="PS50887">
    <property type="entry name" value="GGDEF"/>
    <property type="match status" value="1"/>
</dbReference>
<organism evidence="6 8">
    <name type="scientific">Zhongshania aliphaticivorans</name>
    <dbReference type="NCBI Taxonomy" id="1470434"/>
    <lineage>
        <taxon>Bacteria</taxon>
        <taxon>Pseudomonadati</taxon>
        <taxon>Pseudomonadota</taxon>
        <taxon>Gammaproteobacteria</taxon>
        <taxon>Cellvibrionales</taxon>
        <taxon>Spongiibacteraceae</taxon>
        <taxon>Zhongshania</taxon>
    </lineage>
</organism>
<evidence type="ECO:0000259" key="4">
    <source>
        <dbReference type="PROSITE" id="PS50887"/>
    </source>
</evidence>
<evidence type="ECO:0000256" key="2">
    <source>
        <dbReference type="ARBA" id="ARBA00012528"/>
    </source>
</evidence>
<dbReference type="EMBL" id="CACSIM010000001">
    <property type="protein sequence ID" value="CAA0086541.1"/>
    <property type="molecule type" value="Genomic_DNA"/>
</dbReference>
<dbReference type="GO" id="GO:0043709">
    <property type="term" value="P:cell adhesion involved in single-species biofilm formation"/>
    <property type="evidence" value="ECO:0007669"/>
    <property type="project" value="TreeGrafter"/>
</dbReference>
<dbReference type="Proteomes" id="UP000435877">
    <property type="component" value="Unassembled WGS sequence"/>
</dbReference>
<dbReference type="Gene3D" id="3.30.450.20">
    <property type="entry name" value="PAS domain"/>
    <property type="match status" value="1"/>
</dbReference>
<dbReference type="Pfam" id="PF00990">
    <property type="entry name" value="GGDEF"/>
    <property type="match status" value="1"/>
</dbReference>
<dbReference type="SMART" id="SM00267">
    <property type="entry name" value="GGDEF"/>
    <property type="match status" value="1"/>
</dbReference>
<dbReference type="InterPro" id="IPR029787">
    <property type="entry name" value="Nucleotide_cyclase"/>
</dbReference>
<reference evidence="7 8" key="1">
    <citation type="submission" date="2019-11" db="EMBL/GenBank/DDBJ databases">
        <authorList>
            <person name="Holert J."/>
        </authorList>
    </citation>
    <scope>NUCLEOTIDE SEQUENCE [LARGE SCALE GENOMIC DNA]</scope>
    <source>
        <strain evidence="6">BC3_2A</strain>
        <strain evidence="5">SB11_1A</strain>
    </source>
</reference>
<dbReference type="FunFam" id="3.30.70.270:FF:000001">
    <property type="entry name" value="Diguanylate cyclase domain protein"/>
    <property type="match status" value="1"/>
</dbReference>
<sequence length="309" mass="34818">MKTRILPPDSNVATNFADHFIGGLMVSDEHRHIIFTNSYFKQELDWEDSHLLGKNINTLFSGASQIFFDTYLFPIISIEGQCEETQVTLLKGNGERLPVVIYVRSSPDKDGLLYWTIVPSTNRDKLYNELISNRERLEAQAERLNSLATVDELTGVNNRRELMRLSETLLDQAIRSSREVALLFIDIDYFKVINDTHGHAYGDLALKQLGKILNEFGRSSDIIGRYGGEEFIIVFPDASRDAAQRYAERIHKLVEKIHLTVSIGVSQIKASNATPLDVLVESADKALYQAKSAGRNRTVFSDNIQGSHA</sequence>
<comment type="cofactor">
    <cofactor evidence="1">
        <name>Mg(2+)</name>
        <dbReference type="ChEBI" id="CHEBI:18420"/>
    </cofactor>
</comment>
<evidence type="ECO:0000256" key="3">
    <source>
        <dbReference type="ARBA" id="ARBA00034247"/>
    </source>
</evidence>
<dbReference type="InterPro" id="IPR000160">
    <property type="entry name" value="GGDEF_dom"/>
</dbReference>
<dbReference type="Gene3D" id="3.30.70.270">
    <property type="match status" value="1"/>
</dbReference>
<dbReference type="CDD" id="cd01949">
    <property type="entry name" value="GGDEF"/>
    <property type="match status" value="1"/>
</dbReference>
<dbReference type="InterPro" id="IPR035965">
    <property type="entry name" value="PAS-like_dom_sf"/>
</dbReference>
<evidence type="ECO:0000313" key="8">
    <source>
        <dbReference type="Proteomes" id="UP000439591"/>
    </source>
</evidence>
<proteinExistence type="predicted"/>
<dbReference type="AlphaFoldDB" id="A0A5S9NB87"/>
<dbReference type="GO" id="GO:0052621">
    <property type="term" value="F:diguanylate cyclase activity"/>
    <property type="evidence" value="ECO:0007669"/>
    <property type="project" value="UniProtKB-EC"/>
</dbReference>
<dbReference type="NCBIfam" id="TIGR00254">
    <property type="entry name" value="GGDEF"/>
    <property type="match status" value="1"/>
</dbReference>
<dbReference type="SUPFAM" id="SSF55073">
    <property type="entry name" value="Nucleotide cyclase"/>
    <property type="match status" value="1"/>
</dbReference>
<dbReference type="Proteomes" id="UP000439591">
    <property type="component" value="Unassembled WGS sequence"/>
</dbReference>
<dbReference type="SUPFAM" id="SSF55785">
    <property type="entry name" value="PYP-like sensor domain (PAS domain)"/>
    <property type="match status" value="1"/>
</dbReference>
<dbReference type="CDD" id="cd00130">
    <property type="entry name" value="PAS"/>
    <property type="match status" value="1"/>
</dbReference>
<comment type="catalytic activity">
    <reaction evidence="3">
        <text>2 GTP = 3',3'-c-di-GMP + 2 diphosphate</text>
        <dbReference type="Rhea" id="RHEA:24898"/>
        <dbReference type="ChEBI" id="CHEBI:33019"/>
        <dbReference type="ChEBI" id="CHEBI:37565"/>
        <dbReference type="ChEBI" id="CHEBI:58805"/>
        <dbReference type="EC" id="2.7.7.65"/>
    </reaction>
</comment>
<dbReference type="InterPro" id="IPR050469">
    <property type="entry name" value="Diguanylate_Cyclase"/>
</dbReference>
<dbReference type="InterPro" id="IPR000014">
    <property type="entry name" value="PAS"/>
</dbReference>
<evidence type="ECO:0000256" key="1">
    <source>
        <dbReference type="ARBA" id="ARBA00001946"/>
    </source>
</evidence>
<evidence type="ECO:0000313" key="6">
    <source>
        <dbReference type="EMBL" id="CAA0086541.1"/>
    </source>
</evidence>
<gene>
    <name evidence="6" type="primary">pleD_1</name>
    <name evidence="5" type="ORF">IHBHHGIJ_00029</name>
    <name evidence="6" type="ORF">KFEGEMFD_01120</name>
</gene>
<protein>
    <recommendedName>
        <fullName evidence="2">diguanylate cyclase</fullName>
        <ecNumber evidence="2">2.7.7.65</ecNumber>
    </recommendedName>
</protein>
<dbReference type="EMBL" id="CACSIK010000001">
    <property type="protein sequence ID" value="CAA0078747.1"/>
    <property type="molecule type" value="Genomic_DNA"/>
</dbReference>
<dbReference type="GO" id="GO:0005886">
    <property type="term" value="C:plasma membrane"/>
    <property type="evidence" value="ECO:0007669"/>
    <property type="project" value="TreeGrafter"/>
</dbReference>
<accession>A0A5S9NB87</accession>
<dbReference type="GO" id="GO:1902201">
    <property type="term" value="P:negative regulation of bacterial-type flagellum-dependent cell motility"/>
    <property type="evidence" value="ECO:0007669"/>
    <property type="project" value="TreeGrafter"/>
</dbReference>
<dbReference type="PANTHER" id="PTHR45138:SF9">
    <property type="entry name" value="DIGUANYLATE CYCLASE DGCM-RELATED"/>
    <property type="match status" value="1"/>
</dbReference>
<evidence type="ECO:0000313" key="7">
    <source>
        <dbReference type="Proteomes" id="UP000435877"/>
    </source>
</evidence>
<dbReference type="EC" id="2.7.7.65" evidence="2"/>
<dbReference type="PANTHER" id="PTHR45138">
    <property type="entry name" value="REGULATORY COMPONENTS OF SENSORY TRANSDUCTION SYSTEM"/>
    <property type="match status" value="1"/>
</dbReference>
<dbReference type="OrthoDB" id="9812260at2"/>
<feature type="domain" description="GGDEF" evidence="4">
    <location>
        <begin position="178"/>
        <end position="303"/>
    </location>
</feature>
<dbReference type="RefSeq" id="WP_159266758.1">
    <property type="nucleotide sequence ID" value="NZ_CACSIK010000001.1"/>
</dbReference>